<dbReference type="InterPro" id="IPR012441">
    <property type="entry name" value="DUF1643"/>
</dbReference>
<evidence type="ECO:0008006" key="3">
    <source>
        <dbReference type="Google" id="ProtNLM"/>
    </source>
</evidence>
<keyword evidence="2" id="KW-1185">Reference proteome</keyword>
<dbReference type="Proteomes" id="UP000605568">
    <property type="component" value="Unassembled WGS sequence"/>
</dbReference>
<sequence length="227" mass="24623">MNARVDGSPYQHGDPVTVAGTALIVVEHDGDQVTLTSEDGAIGLTVHQDEVHERLVLDEGGDLLEYATALFNATRTHRYLLSRVWDPTVPPAVFGLLNPSVADAFVPDPTVTRCRGFARREHAGGFIVVNLFGLRSTDPSVLDGHPNPIGRSNDRLIAEAVQDAAVVIAGWGVPGRLHGRDREVAALLAERGIELKCLGRNKDGSPKHPLYVRADQPLEPYRLEIHA</sequence>
<dbReference type="EMBL" id="BNAR01000018">
    <property type="protein sequence ID" value="GHH57550.1"/>
    <property type="molecule type" value="Genomic_DNA"/>
</dbReference>
<gene>
    <name evidence="1" type="ORF">GCM10017774_77230</name>
</gene>
<comment type="caution">
    <text evidence="1">The sequence shown here is derived from an EMBL/GenBank/DDBJ whole genome shotgun (WGS) entry which is preliminary data.</text>
</comment>
<evidence type="ECO:0000313" key="2">
    <source>
        <dbReference type="Proteomes" id="UP000605568"/>
    </source>
</evidence>
<dbReference type="RefSeq" id="WP_191304363.1">
    <property type="nucleotide sequence ID" value="NZ_BNAR01000018.1"/>
</dbReference>
<organism evidence="1 2">
    <name type="scientific">Lentzea cavernae</name>
    <dbReference type="NCBI Taxonomy" id="2020703"/>
    <lineage>
        <taxon>Bacteria</taxon>
        <taxon>Bacillati</taxon>
        <taxon>Actinomycetota</taxon>
        <taxon>Actinomycetes</taxon>
        <taxon>Pseudonocardiales</taxon>
        <taxon>Pseudonocardiaceae</taxon>
        <taxon>Lentzea</taxon>
    </lineage>
</organism>
<proteinExistence type="predicted"/>
<name>A0ABQ3MX32_9PSEU</name>
<evidence type="ECO:0000313" key="1">
    <source>
        <dbReference type="EMBL" id="GHH57550.1"/>
    </source>
</evidence>
<dbReference type="Pfam" id="PF07799">
    <property type="entry name" value="DUF1643"/>
    <property type="match status" value="1"/>
</dbReference>
<accession>A0ABQ3MX32</accession>
<reference evidence="2" key="1">
    <citation type="journal article" date="2019" name="Int. J. Syst. Evol. Microbiol.">
        <title>The Global Catalogue of Microorganisms (GCM) 10K type strain sequencing project: providing services to taxonomists for standard genome sequencing and annotation.</title>
        <authorList>
            <consortium name="The Broad Institute Genomics Platform"/>
            <consortium name="The Broad Institute Genome Sequencing Center for Infectious Disease"/>
            <person name="Wu L."/>
            <person name="Ma J."/>
        </authorList>
    </citation>
    <scope>NUCLEOTIDE SEQUENCE [LARGE SCALE GENOMIC DNA]</scope>
    <source>
        <strain evidence="2">CGMCC 4.7367</strain>
    </source>
</reference>
<protein>
    <recommendedName>
        <fullName evidence="3">DUF1643 domain-containing protein</fullName>
    </recommendedName>
</protein>